<name>A0ABX0YVJ7_STRTL</name>
<evidence type="ECO:0000313" key="2">
    <source>
        <dbReference type="Proteomes" id="UP000635996"/>
    </source>
</evidence>
<dbReference type="EMBL" id="JAATEL010000023">
    <property type="protein sequence ID" value="NJP16586.1"/>
    <property type="molecule type" value="Genomic_DNA"/>
</dbReference>
<dbReference type="Proteomes" id="UP000635996">
    <property type="component" value="Unassembled WGS sequence"/>
</dbReference>
<keyword evidence="2" id="KW-1185">Reference proteome</keyword>
<evidence type="ECO:0000313" key="1">
    <source>
        <dbReference type="EMBL" id="NJP16586.1"/>
    </source>
</evidence>
<dbReference type="RefSeq" id="WP_168132126.1">
    <property type="nucleotide sequence ID" value="NZ_BMVZ01000016.1"/>
</dbReference>
<protein>
    <submittedName>
        <fullName evidence="1">Uncharacterized protein</fullName>
    </submittedName>
</protein>
<accession>A0ABX0YVJ7</accession>
<gene>
    <name evidence="1" type="ORF">HCJ95_20485</name>
</gene>
<reference evidence="1 2" key="1">
    <citation type="submission" date="2020-03" db="EMBL/GenBank/DDBJ databases">
        <title>WGS of actinomycetes isolated from Thailand.</title>
        <authorList>
            <person name="Thawai C."/>
        </authorList>
    </citation>
    <scope>NUCLEOTIDE SEQUENCE [LARGE SCALE GENOMIC DNA]</scope>
    <source>
        <strain evidence="1 2">NBRC 13905</strain>
    </source>
</reference>
<proteinExistence type="predicted"/>
<comment type="caution">
    <text evidence="1">The sequence shown here is derived from an EMBL/GenBank/DDBJ whole genome shotgun (WGS) entry which is preliminary data.</text>
</comment>
<organism evidence="1 2">
    <name type="scientific">Streptomyces thermoviolaceus subsp. thermoviolaceus</name>
    <dbReference type="NCBI Taxonomy" id="66860"/>
    <lineage>
        <taxon>Bacteria</taxon>
        <taxon>Bacillati</taxon>
        <taxon>Actinomycetota</taxon>
        <taxon>Actinomycetes</taxon>
        <taxon>Kitasatosporales</taxon>
        <taxon>Streptomycetaceae</taxon>
        <taxon>Streptomyces</taxon>
    </lineage>
</organism>
<sequence length="76" mass="8246">MPTAVLTYHERAAVQAYVRLLRTVQARLGAPPAADGPPAFLPPSVLADAERALRRAGLNGTEAEFFRLVRDWCGEA</sequence>